<dbReference type="OrthoDB" id="10264412at2759"/>
<accession>A0A812CVH4</accession>
<evidence type="ECO:0000256" key="9">
    <source>
        <dbReference type="ARBA" id="ARBA00022917"/>
    </source>
</evidence>
<dbReference type="AlphaFoldDB" id="A0A812CVH4"/>
<dbReference type="SUPFAM" id="SSF50677">
    <property type="entry name" value="ValRS/IleRS/LeuRS editing domain"/>
    <property type="match status" value="1"/>
</dbReference>
<keyword evidence="5 13" id="KW-0436">Ligase</keyword>
<dbReference type="Gene3D" id="1.10.730.20">
    <property type="match status" value="1"/>
</dbReference>
<evidence type="ECO:0000259" key="14">
    <source>
        <dbReference type="Pfam" id="PF00133"/>
    </source>
</evidence>
<evidence type="ECO:0000256" key="2">
    <source>
        <dbReference type="ARBA" id="ARBA00005594"/>
    </source>
</evidence>
<dbReference type="Proteomes" id="UP000597762">
    <property type="component" value="Unassembled WGS sequence"/>
</dbReference>
<dbReference type="InterPro" id="IPR002300">
    <property type="entry name" value="aa-tRNA-synth_Ia"/>
</dbReference>
<keyword evidence="8 13" id="KW-0067">ATP-binding</keyword>
<dbReference type="Gene3D" id="3.90.740.10">
    <property type="entry name" value="Valyl/Leucyl/Isoleucyl-tRNA synthetase, editing domain"/>
    <property type="match status" value="1"/>
</dbReference>
<dbReference type="GO" id="GO:0002161">
    <property type="term" value="F:aminoacyl-tRNA deacylase activity"/>
    <property type="evidence" value="ECO:0007669"/>
    <property type="project" value="InterPro"/>
</dbReference>
<proteinExistence type="inferred from homology"/>
<comment type="caution">
    <text evidence="15">The sequence shown here is derived from an EMBL/GenBank/DDBJ whole genome shotgun (WGS) entry which is preliminary data.</text>
</comment>
<keyword evidence="4" id="KW-0963">Cytoplasm</keyword>
<dbReference type="NCBIfam" id="TIGR00392">
    <property type="entry name" value="ileS"/>
    <property type="match status" value="1"/>
</dbReference>
<dbReference type="EMBL" id="CAHIKZ030002357">
    <property type="protein sequence ID" value="CAE1285769.1"/>
    <property type="molecule type" value="Genomic_DNA"/>
</dbReference>
<evidence type="ECO:0000256" key="10">
    <source>
        <dbReference type="ARBA" id="ARBA00023146"/>
    </source>
</evidence>
<comment type="similarity">
    <text evidence="2 13">Belongs to the class-I aminoacyl-tRNA synthetase family.</text>
</comment>
<dbReference type="PANTHER" id="PTHR42765:SF1">
    <property type="entry name" value="ISOLEUCINE--TRNA LIGASE, MITOCHONDRIAL"/>
    <property type="match status" value="1"/>
</dbReference>
<comment type="catalytic activity">
    <reaction evidence="12">
        <text>tRNA(Ile) + L-isoleucine + ATP = L-isoleucyl-tRNA(Ile) + AMP + diphosphate</text>
        <dbReference type="Rhea" id="RHEA:11060"/>
        <dbReference type="Rhea" id="RHEA-COMP:9666"/>
        <dbReference type="Rhea" id="RHEA-COMP:9695"/>
        <dbReference type="ChEBI" id="CHEBI:30616"/>
        <dbReference type="ChEBI" id="CHEBI:33019"/>
        <dbReference type="ChEBI" id="CHEBI:58045"/>
        <dbReference type="ChEBI" id="CHEBI:78442"/>
        <dbReference type="ChEBI" id="CHEBI:78528"/>
        <dbReference type="ChEBI" id="CHEBI:456215"/>
        <dbReference type="EC" id="6.1.1.5"/>
    </reaction>
</comment>
<evidence type="ECO:0000256" key="8">
    <source>
        <dbReference type="ARBA" id="ARBA00022840"/>
    </source>
</evidence>
<evidence type="ECO:0000256" key="3">
    <source>
        <dbReference type="ARBA" id="ARBA00013165"/>
    </source>
</evidence>
<evidence type="ECO:0000256" key="11">
    <source>
        <dbReference type="ARBA" id="ARBA00032665"/>
    </source>
</evidence>
<evidence type="ECO:0000256" key="5">
    <source>
        <dbReference type="ARBA" id="ARBA00022598"/>
    </source>
</evidence>
<dbReference type="InterPro" id="IPR014729">
    <property type="entry name" value="Rossmann-like_a/b/a_fold"/>
</dbReference>
<dbReference type="PROSITE" id="PS00178">
    <property type="entry name" value="AA_TRNA_LIGASE_I"/>
    <property type="match status" value="1"/>
</dbReference>
<keyword evidence="6" id="KW-0479">Metal-binding</keyword>
<reference evidence="15" key="1">
    <citation type="submission" date="2021-01" db="EMBL/GenBank/DDBJ databases">
        <authorList>
            <person name="Li R."/>
            <person name="Bekaert M."/>
        </authorList>
    </citation>
    <scope>NUCLEOTIDE SEQUENCE</scope>
    <source>
        <strain evidence="15">Farmed</strain>
    </source>
</reference>
<evidence type="ECO:0000256" key="6">
    <source>
        <dbReference type="ARBA" id="ARBA00022723"/>
    </source>
</evidence>
<dbReference type="PRINTS" id="PR00984">
    <property type="entry name" value="TRNASYNTHILE"/>
</dbReference>
<dbReference type="InterPro" id="IPR009008">
    <property type="entry name" value="Val/Leu/Ile-tRNA-synth_edit"/>
</dbReference>
<dbReference type="GO" id="GO:0004822">
    <property type="term" value="F:isoleucine-tRNA ligase activity"/>
    <property type="evidence" value="ECO:0007669"/>
    <property type="project" value="UniProtKB-EC"/>
</dbReference>
<dbReference type="PANTHER" id="PTHR42765">
    <property type="entry name" value="SOLEUCYL-TRNA SYNTHETASE"/>
    <property type="match status" value="1"/>
</dbReference>
<evidence type="ECO:0000313" key="16">
    <source>
        <dbReference type="Proteomes" id="UP000597762"/>
    </source>
</evidence>
<evidence type="ECO:0000256" key="1">
    <source>
        <dbReference type="ARBA" id="ARBA00004173"/>
    </source>
</evidence>
<dbReference type="Pfam" id="PF00133">
    <property type="entry name" value="tRNA-synt_1"/>
    <property type="match status" value="1"/>
</dbReference>
<comment type="subcellular location">
    <subcellularLocation>
        <location evidence="1">Mitochondrion</location>
    </subcellularLocation>
</comment>
<dbReference type="FunFam" id="3.40.50.620:FF:000111">
    <property type="entry name" value="Mitochondrial isoleucyl-tRNA synthetase"/>
    <property type="match status" value="1"/>
</dbReference>
<evidence type="ECO:0000313" key="15">
    <source>
        <dbReference type="EMBL" id="CAE1285769.1"/>
    </source>
</evidence>
<dbReference type="SUPFAM" id="SSF52374">
    <property type="entry name" value="Nucleotidylyl transferase"/>
    <property type="match status" value="1"/>
</dbReference>
<dbReference type="EC" id="6.1.1.5" evidence="3"/>
<sequence>MSLWLKIAAGFRNVNDNHALSPPRVTSSFFIRTIRLSGKYKRENKEYGYSLALPKTKLSLTLRDGAALQREKKIQKKFGFTSLYQWQLTQDRDQQFVLHDGPPYANGSLHVGHAVNKILKDIVNRYKLLQGYKIKYLPGWDCHGLPIELKAIKQEGEIKPLSPSIIRSKARRFAQKVVRSQKLSFQKWGILGDWDNAYQTMDVMYSVNQLNVFYEMYKKGLIYQEFMPVYWSPSSRTALAEAELVYNSNHVSQSLWLTFPVAKIPDKFHELIQQQFLDKPFYLLVWTTTPWTIPANQAICFSPQISYCCILANDNIYICCEEFLPSVNQILGTNYKILCTFNGDAFSTMIYHHPISLEELPLYPASHVTSAKGTGLVHTAPAHGHDDFHIAIEHKLPVKCLLGEDGSYLPEAGPHLAGKTVGVDANTAVLDLLGKHVLKVEDYKHSYPYDWRTQKPVIICASKQWFVNTQVLKNKAIECLRSVTVYPPLSENGMLSQLDSRTYWCISRQRVWGLPIPVFYHRTSGKPFITRSSIEHIASVFVKQGTDAWWDLPIEQLLPEHILKENNAGEATDYVKGKDIFDIWFDSGTSWSVVLKEMNYEADLYLEGLDQFGAWFQTSLLTSIAMKEKSPYKSIVVHGFTVDESGKKMSKSVGNVINPDDIINGSKDGKMPSYGVDVLRWWAASFGLHTNVPIGHTILAKCNEEIFRIRKSCRFLLGNLFNFSPSEHLVSYELLLPQDRYMLHLLYMFAQKLSELYASHRYNKMTSIIESFINSDVSSVTAMAIMVSIAVLARLSNIIYSTPFSTTLPPSFHILLRNSLNICQSLLNMKMLQPTDQSINSPLVEILQASQVNLTSHKPDSVIDDAEITAAKCSVYLKDGSTSDENFTLIILPSEKHPCARCRRSTANTPKGLCRRCLDVLADGYE</sequence>
<dbReference type="InterPro" id="IPR002301">
    <property type="entry name" value="Ile-tRNA-ligase"/>
</dbReference>
<dbReference type="GO" id="GO:0046872">
    <property type="term" value="F:metal ion binding"/>
    <property type="evidence" value="ECO:0007669"/>
    <property type="project" value="UniProtKB-KW"/>
</dbReference>
<dbReference type="GO" id="GO:0005524">
    <property type="term" value="F:ATP binding"/>
    <property type="evidence" value="ECO:0007669"/>
    <property type="project" value="UniProtKB-KW"/>
</dbReference>
<gene>
    <name evidence="15" type="ORF">SPHA_45625</name>
</gene>
<dbReference type="Gene3D" id="3.40.50.620">
    <property type="entry name" value="HUPs"/>
    <property type="match status" value="2"/>
</dbReference>
<dbReference type="SUPFAM" id="SSF47323">
    <property type="entry name" value="Anticodon-binding domain of a subclass of class I aminoacyl-tRNA synthetases"/>
    <property type="match status" value="1"/>
</dbReference>
<dbReference type="InterPro" id="IPR009080">
    <property type="entry name" value="tRNAsynth_Ia_anticodon-bd"/>
</dbReference>
<keyword evidence="9 13" id="KW-0648">Protein biosynthesis</keyword>
<dbReference type="FunFam" id="3.90.740.10:FF:000009">
    <property type="entry name" value="Isoleucyl-tRNA synthetase 2, mitochondrial"/>
    <property type="match status" value="1"/>
</dbReference>
<keyword evidence="7 13" id="KW-0547">Nucleotide-binding</keyword>
<evidence type="ECO:0000256" key="13">
    <source>
        <dbReference type="RuleBase" id="RU363035"/>
    </source>
</evidence>
<dbReference type="GO" id="GO:0032543">
    <property type="term" value="P:mitochondrial translation"/>
    <property type="evidence" value="ECO:0007669"/>
    <property type="project" value="TreeGrafter"/>
</dbReference>
<name>A0A812CVH4_ACAPH</name>
<dbReference type="InterPro" id="IPR001412">
    <property type="entry name" value="aa-tRNA-synth_I_CS"/>
</dbReference>
<dbReference type="GO" id="GO:0006428">
    <property type="term" value="P:isoleucyl-tRNA aminoacylation"/>
    <property type="evidence" value="ECO:0007669"/>
    <property type="project" value="InterPro"/>
</dbReference>
<keyword evidence="16" id="KW-1185">Reference proteome</keyword>
<keyword evidence="10 13" id="KW-0030">Aminoacyl-tRNA synthetase</keyword>
<evidence type="ECO:0000256" key="12">
    <source>
        <dbReference type="ARBA" id="ARBA00048359"/>
    </source>
</evidence>
<dbReference type="InterPro" id="IPR050081">
    <property type="entry name" value="Ile-tRNA_ligase"/>
</dbReference>
<evidence type="ECO:0000256" key="4">
    <source>
        <dbReference type="ARBA" id="ARBA00022490"/>
    </source>
</evidence>
<dbReference type="GO" id="GO:0005739">
    <property type="term" value="C:mitochondrion"/>
    <property type="evidence" value="ECO:0007669"/>
    <property type="project" value="UniProtKB-SubCell"/>
</dbReference>
<protein>
    <recommendedName>
        <fullName evidence="3">isoleucine--tRNA ligase</fullName>
        <ecNumber evidence="3">6.1.1.5</ecNumber>
    </recommendedName>
    <alternativeName>
        <fullName evidence="11">Isoleucyl-tRNA synthetase</fullName>
    </alternativeName>
</protein>
<feature type="domain" description="Aminoacyl-tRNA synthetase class Ia" evidence="14">
    <location>
        <begin position="82"/>
        <end position="684"/>
    </location>
</feature>
<organism evidence="15 16">
    <name type="scientific">Acanthosepion pharaonis</name>
    <name type="common">Pharaoh cuttlefish</name>
    <name type="synonym">Sepia pharaonis</name>
    <dbReference type="NCBI Taxonomy" id="158019"/>
    <lineage>
        <taxon>Eukaryota</taxon>
        <taxon>Metazoa</taxon>
        <taxon>Spiralia</taxon>
        <taxon>Lophotrochozoa</taxon>
        <taxon>Mollusca</taxon>
        <taxon>Cephalopoda</taxon>
        <taxon>Coleoidea</taxon>
        <taxon>Decapodiformes</taxon>
        <taxon>Sepiida</taxon>
        <taxon>Sepiina</taxon>
        <taxon>Sepiidae</taxon>
        <taxon>Acanthosepion</taxon>
    </lineage>
</organism>
<evidence type="ECO:0000256" key="7">
    <source>
        <dbReference type="ARBA" id="ARBA00022741"/>
    </source>
</evidence>
<dbReference type="Gene3D" id="1.10.10.830">
    <property type="entry name" value="Ile-tRNA synthetase CP2 domain-like"/>
    <property type="match status" value="1"/>
</dbReference>
<dbReference type="FunFam" id="3.40.50.620:FF:000128">
    <property type="entry name" value="Isoleucyl-tRNA synthetase 2, mitochondrial"/>
    <property type="match status" value="1"/>
</dbReference>